<keyword evidence="5 7" id="KW-1133">Transmembrane helix</keyword>
<dbReference type="Gene3D" id="1.10.3720.10">
    <property type="entry name" value="MetI-like"/>
    <property type="match status" value="1"/>
</dbReference>
<dbReference type="InterPro" id="IPR035906">
    <property type="entry name" value="MetI-like_sf"/>
</dbReference>
<dbReference type="GO" id="GO:0055085">
    <property type="term" value="P:transmembrane transport"/>
    <property type="evidence" value="ECO:0007669"/>
    <property type="project" value="InterPro"/>
</dbReference>
<comment type="subcellular location">
    <subcellularLocation>
        <location evidence="1 7">Cell membrane</location>
        <topology evidence="1 7">Multi-pass membrane protein</topology>
    </subcellularLocation>
</comment>
<evidence type="ECO:0000313" key="10">
    <source>
        <dbReference type="Proteomes" id="UP000199515"/>
    </source>
</evidence>
<keyword evidence="2 7" id="KW-0813">Transport</keyword>
<keyword evidence="10" id="KW-1185">Reference proteome</keyword>
<dbReference type="AlphaFoldDB" id="A0A1H3CQS6"/>
<evidence type="ECO:0000256" key="4">
    <source>
        <dbReference type="ARBA" id="ARBA00022692"/>
    </source>
</evidence>
<comment type="similarity">
    <text evidence="7">Belongs to the binding-protein-dependent transport system permease family.</text>
</comment>
<keyword evidence="4 7" id="KW-0812">Transmembrane</keyword>
<feature type="domain" description="ABC transmembrane type-1" evidence="8">
    <location>
        <begin position="104"/>
        <end position="311"/>
    </location>
</feature>
<proteinExistence type="inferred from homology"/>
<dbReference type="GO" id="GO:0005886">
    <property type="term" value="C:plasma membrane"/>
    <property type="evidence" value="ECO:0007669"/>
    <property type="project" value="UniProtKB-SubCell"/>
</dbReference>
<dbReference type="SUPFAM" id="SSF161098">
    <property type="entry name" value="MetI-like"/>
    <property type="match status" value="1"/>
</dbReference>
<keyword evidence="3" id="KW-1003">Cell membrane</keyword>
<dbReference type="STRING" id="589385.SAMN05421504_103120"/>
<accession>A0A1H3CQS6</accession>
<dbReference type="InterPro" id="IPR045621">
    <property type="entry name" value="BPD_transp_1_N"/>
</dbReference>
<feature type="transmembrane region" description="Helical" evidence="7">
    <location>
        <begin position="290"/>
        <end position="311"/>
    </location>
</feature>
<dbReference type="PANTHER" id="PTHR43163:SF9">
    <property type="entry name" value="ABC TRANSPORTER PERMEASE PROTEIN"/>
    <property type="match status" value="1"/>
</dbReference>
<evidence type="ECO:0000256" key="7">
    <source>
        <dbReference type="RuleBase" id="RU363032"/>
    </source>
</evidence>
<evidence type="ECO:0000256" key="1">
    <source>
        <dbReference type="ARBA" id="ARBA00004651"/>
    </source>
</evidence>
<dbReference type="RefSeq" id="WP_218134797.1">
    <property type="nucleotide sequence ID" value="NZ_FNON01000003.1"/>
</dbReference>
<dbReference type="EMBL" id="FNON01000003">
    <property type="protein sequence ID" value="SDX56592.1"/>
    <property type="molecule type" value="Genomic_DNA"/>
</dbReference>
<dbReference type="InterPro" id="IPR000515">
    <property type="entry name" value="MetI-like"/>
</dbReference>
<feature type="transmembrane region" description="Helical" evidence="7">
    <location>
        <begin position="143"/>
        <end position="168"/>
    </location>
</feature>
<keyword evidence="6 7" id="KW-0472">Membrane</keyword>
<dbReference type="PANTHER" id="PTHR43163">
    <property type="entry name" value="DIPEPTIDE TRANSPORT SYSTEM PERMEASE PROTEIN DPPB-RELATED"/>
    <property type="match status" value="1"/>
</dbReference>
<organism evidence="9 10">
    <name type="scientific">Amycolatopsis xylanica</name>
    <dbReference type="NCBI Taxonomy" id="589385"/>
    <lineage>
        <taxon>Bacteria</taxon>
        <taxon>Bacillati</taxon>
        <taxon>Actinomycetota</taxon>
        <taxon>Actinomycetes</taxon>
        <taxon>Pseudonocardiales</taxon>
        <taxon>Pseudonocardiaceae</taxon>
        <taxon>Amycolatopsis</taxon>
    </lineage>
</organism>
<reference evidence="9 10" key="1">
    <citation type="submission" date="2016-10" db="EMBL/GenBank/DDBJ databases">
        <authorList>
            <person name="de Groot N.N."/>
        </authorList>
    </citation>
    <scope>NUCLEOTIDE SEQUENCE [LARGE SCALE GENOMIC DNA]</scope>
    <source>
        <strain evidence="9 10">CPCC 202699</strain>
    </source>
</reference>
<evidence type="ECO:0000256" key="3">
    <source>
        <dbReference type="ARBA" id="ARBA00022475"/>
    </source>
</evidence>
<evidence type="ECO:0000259" key="8">
    <source>
        <dbReference type="PROSITE" id="PS50928"/>
    </source>
</evidence>
<evidence type="ECO:0000256" key="6">
    <source>
        <dbReference type="ARBA" id="ARBA00023136"/>
    </source>
</evidence>
<sequence length="326" mass="33756">MTRSRRIGRLAVRRLLFGVPLVLGVSLATFALAAASPFDPLEAYLRGVGDGLTEVEREALRHTLGLDQSWIAAWWHWLTGALTGDLGYSRAYHEPVAQVLADRLGWTALLGLAGSVVAVTFALTLGAIAGLRAGGLVDRGISALAVLLQAVPPFIVALGAVLVLAVTFRLFPSSGLTDPGAAVTAASAVRHLVLPALVLGISQVPWLILGLREAIVAVATSDPVRGARARGLPRGVVERGHILPMAAAPFFALIGGRLPELLIGATVVETVFAWPGLGDATVDSARAMDFPLLAIVTVLTVGLVLLGNLAADAAAIAVDPRIEADG</sequence>
<dbReference type="CDD" id="cd06261">
    <property type="entry name" value="TM_PBP2"/>
    <property type="match status" value="1"/>
</dbReference>
<evidence type="ECO:0000313" key="9">
    <source>
        <dbReference type="EMBL" id="SDX56592.1"/>
    </source>
</evidence>
<feature type="transmembrane region" description="Helical" evidence="7">
    <location>
        <begin position="108"/>
        <end position="131"/>
    </location>
</feature>
<gene>
    <name evidence="9" type="ORF">SAMN05421504_103120</name>
</gene>
<evidence type="ECO:0000256" key="5">
    <source>
        <dbReference type="ARBA" id="ARBA00022989"/>
    </source>
</evidence>
<dbReference type="Pfam" id="PF19300">
    <property type="entry name" value="BPD_transp_1_N"/>
    <property type="match status" value="1"/>
</dbReference>
<dbReference type="PROSITE" id="PS50928">
    <property type="entry name" value="ABC_TM1"/>
    <property type="match status" value="1"/>
</dbReference>
<evidence type="ECO:0000256" key="2">
    <source>
        <dbReference type="ARBA" id="ARBA00022448"/>
    </source>
</evidence>
<name>A0A1H3CQS6_9PSEU</name>
<feature type="transmembrane region" description="Helical" evidence="7">
    <location>
        <begin position="188"/>
        <end position="209"/>
    </location>
</feature>
<dbReference type="Proteomes" id="UP000199515">
    <property type="component" value="Unassembled WGS sequence"/>
</dbReference>
<dbReference type="Pfam" id="PF00528">
    <property type="entry name" value="BPD_transp_1"/>
    <property type="match status" value="1"/>
</dbReference>
<protein>
    <submittedName>
        <fullName evidence="9">Peptide/nickel transport system permease protein</fullName>
    </submittedName>
</protein>